<evidence type="ECO:0000313" key="2">
    <source>
        <dbReference type="EMBL" id="CKR43322.1"/>
    </source>
</evidence>
<accession>A0A0T9P3Z4</accession>
<dbReference type="Proteomes" id="UP000049023">
    <property type="component" value="Unassembled WGS sequence"/>
</dbReference>
<sequence>MMSRKFAAMARMATRTWPGPNGASALGTGSSRRFSKVPALPRPNRHGPSPGGTKMASAARLPRTRAVYTCPPRSTTCGSPVANAIAIAASSVAASESTSTIRPGCSVCADRTSPHTAAPARSATSSRGSAIAPRVATTSTPDSWSVSHDCTAARAWWLRT</sequence>
<evidence type="ECO:0000313" key="5">
    <source>
        <dbReference type="Proteomes" id="UP000050139"/>
    </source>
</evidence>
<dbReference type="EMBL" id="COPH01000064">
    <property type="protein sequence ID" value="CLX15412.1"/>
    <property type="molecule type" value="Genomic_DNA"/>
</dbReference>
<evidence type="ECO:0000313" key="3">
    <source>
        <dbReference type="EMBL" id="CLX15412.1"/>
    </source>
</evidence>
<name>A0A0T9P3Z4_MYCTX</name>
<evidence type="ECO:0000256" key="1">
    <source>
        <dbReference type="SAM" id="MobiDB-lite"/>
    </source>
</evidence>
<proteinExistence type="predicted"/>
<feature type="compositionally biased region" description="Low complexity" evidence="1">
    <location>
        <begin position="114"/>
        <end position="130"/>
    </location>
</feature>
<feature type="region of interest" description="Disordered" evidence="1">
    <location>
        <begin position="110"/>
        <end position="146"/>
    </location>
</feature>
<dbReference type="EMBL" id="CNFU01000207">
    <property type="protein sequence ID" value="CKR43322.1"/>
    <property type="molecule type" value="Genomic_DNA"/>
</dbReference>
<dbReference type="AlphaFoldDB" id="A0A0T9P3Z4"/>
<organism evidence="3 5">
    <name type="scientific">Mycobacterium tuberculosis</name>
    <dbReference type="NCBI Taxonomy" id="1773"/>
    <lineage>
        <taxon>Bacteria</taxon>
        <taxon>Bacillati</taxon>
        <taxon>Actinomycetota</taxon>
        <taxon>Actinomycetes</taxon>
        <taxon>Mycobacteriales</taxon>
        <taxon>Mycobacteriaceae</taxon>
        <taxon>Mycobacterium</taxon>
        <taxon>Mycobacterium tuberculosis complex</taxon>
    </lineage>
</organism>
<reference evidence="2 4" key="1">
    <citation type="submission" date="2015-03" db="EMBL/GenBank/DDBJ databases">
        <authorList>
            <consortium name="Pathogen Informatics"/>
        </authorList>
    </citation>
    <scope>NUCLEOTIDE SEQUENCE [LARGE SCALE GENOMIC DNA]</scope>
    <source>
        <strain evidence="2 4">Bir 187</strain>
    </source>
</reference>
<evidence type="ECO:0000313" key="4">
    <source>
        <dbReference type="Proteomes" id="UP000049023"/>
    </source>
</evidence>
<gene>
    <name evidence="2" type="ORF">ERS027661_01301</name>
    <name evidence="3" type="ORF">ERS094118_04115</name>
</gene>
<protein>
    <submittedName>
        <fullName evidence="3">Uncharacterized protein</fullName>
    </submittedName>
</protein>
<feature type="region of interest" description="Disordered" evidence="1">
    <location>
        <begin position="16"/>
        <end position="60"/>
    </location>
</feature>
<dbReference type="Proteomes" id="UP000050139">
    <property type="component" value="Unassembled WGS sequence"/>
</dbReference>
<reference evidence="3 5" key="2">
    <citation type="submission" date="2015-03" db="EMBL/GenBank/DDBJ databases">
        <authorList>
            <consortium name="Pathogen Informatics"/>
            <person name="Murphy D."/>
        </authorList>
    </citation>
    <scope>NUCLEOTIDE SEQUENCE [LARGE SCALE GENOMIC DNA]</scope>
    <source>
        <strain evidence="3 5">0268S</strain>
    </source>
</reference>
<feature type="compositionally biased region" description="Polar residues" evidence="1">
    <location>
        <begin position="136"/>
        <end position="146"/>
    </location>
</feature>